<evidence type="ECO:0000259" key="1">
    <source>
        <dbReference type="Pfam" id="PF05598"/>
    </source>
</evidence>
<accession>A0A1T1DLB5</accession>
<evidence type="ECO:0000313" key="2">
    <source>
        <dbReference type="EMBL" id="OOV41644.1"/>
    </source>
</evidence>
<comment type="caution">
    <text evidence="2">The sequence shown here is derived from an EMBL/GenBank/DDBJ whole genome shotgun (WGS) entry which is preliminary data.</text>
</comment>
<dbReference type="EMBL" id="MVIT01000069">
    <property type="protein sequence ID" value="OOV41644.1"/>
    <property type="molecule type" value="Genomic_DNA"/>
</dbReference>
<evidence type="ECO:0000313" key="3">
    <source>
        <dbReference type="Proteomes" id="UP000191008"/>
    </source>
</evidence>
<dbReference type="InterPro" id="IPR008490">
    <property type="entry name" value="Transposase_InsH_N"/>
</dbReference>
<dbReference type="AlphaFoldDB" id="A0A1T1DLB5"/>
<dbReference type="RefSeq" id="WP_025177350.1">
    <property type="nucleotide sequence ID" value="NZ_MVIT01000069.1"/>
</dbReference>
<organism evidence="2 3">
    <name type="scientific">Leptospira kirschneri serovar Pomona</name>
    <dbReference type="NCBI Taxonomy" id="561005"/>
    <lineage>
        <taxon>Bacteria</taxon>
        <taxon>Pseudomonadati</taxon>
        <taxon>Spirochaetota</taxon>
        <taxon>Spirochaetia</taxon>
        <taxon>Leptospirales</taxon>
        <taxon>Leptospiraceae</taxon>
        <taxon>Leptospira</taxon>
    </lineage>
</organism>
<sequence length="140" mass="16703">MHVLDFQELFGEGHPIHGFKKVMERLDFEDFDKNYQNDETGRPAISPKKVISALFYSILIGNLSMRELCRLSKLRAELIYLLDGEELDHTFISKFRKVHSRIYFPRQYFLDMKAALSTLKRFRLMEQRSKQTRIRTILET</sequence>
<protein>
    <submittedName>
        <fullName evidence="2">Transposase</fullName>
    </submittedName>
</protein>
<feature type="domain" description="Transposase InsH N-terminal" evidence="1">
    <location>
        <begin position="6"/>
        <end position="97"/>
    </location>
</feature>
<name>A0A1T1DLB5_9LEPT</name>
<gene>
    <name evidence="2" type="ORF">B1J93_12480</name>
</gene>
<dbReference type="Pfam" id="PF05598">
    <property type="entry name" value="DUF772"/>
    <property type="match status" value="1"/>
</dbReference>
<reference evidence="2 3" key="1">
    <citation type="submission" date="2017-02" db="EMBL/GenBank/DDBJ databases">
        <title>Comparative genomic analysis of Brazilian Leptospira kirschneri strains of different serogroups.</title>
        <authorList>
            <person name="Moreno L.Z."/>
            <person name="Miraglia F."/>
            <person name="Kremer F.S."/>
            <person name="Eslabao M.R."/>
            <person name="Lilenbaum W."/>
            <person name="Dellagostin O.A."/>
            <person name="Moreno A.M."/>
        </authorList>
    </citation>
    <scope>NUCLEOTIDE SEQUENCE [LARGE SCALE GENOMIC DNA]</scope>
    <source>
        <strain evidence="2 3">M110/06</strain>
    </source>
</reference>
<dbReference type="Proteomes" id="UP000191008">
    <property type="component" value="Unassembled WGS sequence"/>
</dbReference>
<proteinExistence type="predicted"/>